<comment type="caution">
    <text evidence="5">The sequence shown here is derived from an EMBL/GenBank/DDBJ whole genome shotgun (WGS) entry which is preliminary data.</text>
</comment>
<evidence type="ECO:0000256" key="2">
    <source>
        <dbReference type="SAM" id="MobiDB-lite"/>
    </source>
</evidence>
<dbReference type="EMBL" id="JBHSGS010000022">
    <property type="protein sequence ID" value="MFC4718938.1"/>
    <property type="molecule type" value="Genomic_DNA"/>
</dbReference>
<feature type="coiled-coil region" evidence="1">
    <location>
        <begin position="253"/>
        <end position="280"/>
    </location>
</feature>
<keyword evidence="5" id="KW-0132">Cell division</keyword>
<keyword evidence="5" id="KW-0131">Cell cycle</keyword>
<keyword evidence="6" id="KW-1185">Reference proteome</keyword>
<evidence type="ECO:0000256" key="1">
    <source>
        <dbReference type="SAM" id="Coils"/>
    </source>
</evidence>
<dbReference type="RefSeq" id="WP_204654215.1">
    <property type="nucleotide sequence ID" value="NZ_JAFBFD010000022.1"/>
</dbReference>
<dbReference type="Proteomes" id="UP001595969">
    <property type="component" value="Unassembled WGS sequence"/>
</dbReference>
<feature type="domain" description="MapZ extracellular C-terminal" evidence="4">
    <location>
        <begin position="571"/>
        <end position="664"/>
    </location>
</feature>
<organism evidence="5 6">
    <name type="scientific">Enterococcus lemanii</name>
    <dbReference type="NCBI Taxonomy" id="1159752"/>
    <lineage>
        <taxon>Bacteria</taxon>
        <taxon>Bacillati</taxon>
        <taxon>Bacillota</taxon>
        <taxon>Bacilli</taxon>
        <taxon>Lactobacillales</taxon>
        <taxon>Enterococcaceae</taxon>
        <taxon>Enterococcus</taxon>
    </lineage>
</organism>
<dbReference type="InterPro" id="IPR041295">
    <property type="entry name" value="MapZ_EC1"/>
</dbReference>
<feature type="coiled-coil region" evidence="1">
    <location>
        <begin position="442"/>
        <end position="469"/>
    </location>
</feature>
<gene>
    <name evidence="5" type="ORF">ACFO5I_04245</name>
</gene>
<feature type="coiled-coil region" evidence="1">
    <location>
        <begin position="326"/>
        <end position="353"/>
    </location>
</feature>
<evidence type="ECO:0000259" key="4">
    <source>
        <dbReference type="Pfam" id="PF18708"/>
    </source>
</evidence>
<evidence type="ECO:0000313" key="5">
    <source>
        <dbReference type="EMBL" id="MFC4718938.1"/>
    </source>
</evidence>
<dbReference type="InterPro" id="IPR040532">
    <property type="entry name" value="MapZ_C2"/>
</dbReference>
<dbReference type="Pfam" id="PF18041">
    <property type="entry name" value="MapZ_EC1"/>
    <property type="match status" value="1"/>
</dbReference>
<evidence type="ECO:0000313" key="6">
    <source>
        <dbReference type="Proteomes" id="UP001595969"/>
    </source>
</evidence>
<feature type="region of interest" description="Disordered" evidence="2">
    <location>
        <begin position="557"/>
        <end position="581"/>
    </location>
</feature>
<accession>A0ABV9MW80</accession>
<sequence>MIKKCPYCDFEPIQDQLVCPNCGSELNKENLKQETDSQEENNHVEMTNDDINWSNFEEVPLGSVIEHFHETMEDDMPTKEIESSIFIKEKGKPIEPIMKEAIEEPFEENPILSAYIRRHKEGADEEELIAAIESQQQKETMPEADEPNVRSFEALEIENLVEEDVVAQVNEVADEQTSDHLVADEAQITPEEFVVSESAEVASQANLSSTAVAKETVEEVVDEALALNQRQVSLEEALPKERINDTASELSEAEKAVALIKQHEQKIEQSEQVTEETQMQTKFTEPAAIKKLPPSKSKKPFYIIGIAGVLLAAGSWWLYSDYQAKAQAAQAIALQTKEELGELETQLNQLFLDNKQEFLKPGVTSSEVKEIRQALKKYQTEEAYPALENLSATTYQKATLIETVNQYFTQPIVVGDELMKDVHIKDETPVVTSLLNETTPFAELVNEALQRAKIEYQQVQSARDAVERISETVKEGQLTDQFNKETLVSAQKEVEQLFESPMKEALLVELQPVEEALTAYEAAEKEKQLAAQKKAEEEAAAAQQQASLALTQNEGQEILSPNTPTNRNHQPIISTRPSDLADGNNPAWQWAPGVYDAFITSVINKGYVVAGGFILEPVRIENGEGYYHLYATSNQSSLLKGIPQSEMPYYLVTVNAKTGFYKGNGNG</sequence>
<reference evidence="6" key="1">
    <citation type="journal article" date="2019" name="Int. J. Syst. Evol. Microbiol.">
        <title>The Global Catalogue of Microorganisms (GCM) 10K type strain sequencing project: providing services to taxonomists for standard genome sequencing and annotation.</title>
        <authorList>
            <consortium name="The Broad Institute Genomics Platform"/>
            <consortium name="The Broad Institute Genome Sequencing Center for Infectious Disease"/>
            <person name="Wu L."/>
            <person name="Ma J."/>
        </authorList>
    </citation>
    <scope>NUCLEOTIDE SEQUENCE [LARGE SCALE GENOMIC DNA]</scope>
    <source>
        <strain evidence="6">CGMCC 1.19032</strain>
    </source>
</reference>
<proteinExistence type="predicted"/>
<feature type="compositionally biased region" description="Polar residues" evidence="2">
    <location>
        <begin position="557"/>
        <end position="577"/>
    </location>
</feature>
<dbReference type="Pfam" id="PF18708">
    <property type="entry name" value="MapZ_C2"/>
    <property type="match status" value="1"/>
</dbReference>
<dbReference type="GO" id="GO:0051301">
    <property type="term" value="P:cell division"/>
    <property type="evidence" value="ECO:0007669"/>
    <property type="project" value="UniProtKB-KW"/>
</dbReference>
<evidence type="ECO:0000259" key="3">
    <source>
        <dbReference type="Pfam" id="PF18041"/>
    </source>
</evidence>
<protein>
    <submittedName>
        <fullName evidence="5">Cell division site-positioning protein MapZ family protein</fullName>
    </submittedName>
</protein>
<name>A0ABV9MW80_9ENTE</name>
<keyword evidence="1" id="KW-0175">Coiled coil</keyword>
<feature type="coiled-coil region" evidence="1">
    <location>
        <begin position="513"/>
        <end position="554"/>
    </location>
</feature>
<feature type="domain" description="MapZ extracellular" evidence="3">
    <location>
        <begin position="324"/>
        <end position="449"/>
    </location>
</feature>